<keyword evidence="2" id="KW-1133">Transmembrane helix</keyword>
<evidence type="ECO:0000313" key="4">
    <source>
        <dbReference type="EMBL" id="KAG8201806.1"/>
    </source>
</evidence>
<evidence type="ECO:0000256" key="1">
    <source>
        <dbReference type="SAM" id="MobiDB-lite"/>
    </source>
</evidence>
<dbReference type="Pfam" id="PF09995">
    <property type="entry name" value="MPAB_Lcp_cat"/>
    <property type="match status" value="1"/>
</dbReference>
<dbReference type="InterPro" id="IPR018713">
    <property type="entry name" value="MPAB/Lcp_cat_dom"/>
</dbReference>
<name>A0AAV6W464_9ARAC</name>
<feature type="compositionally biased region" description="Basic and acidic residues" evidence="1">
    <location>
        <begin position="31"/>
        <end position="54"/>
    </location>
</feature>
<dbReference type="PANTHER" id="PTHR37159:SF1">
    <property type="entry name" value="GH11867P"/>
    <property type="match status" value="1"/>
</dbReference>
<keyword evidence="2" id="KW-0812">Transmembrane</keyword>
<dbReference type="GO" id="GO:0016491">
    <property type="term" value="F:oxidoreductase activity"/>
    <property type="evidence" value="ECO:0007669"/>
    <property type="project" value="InterPro"/>
</dbReference>
<keyword evidence="5" id="KW-1185">Reference proteome</keyword>
<accession>A0AAV6W464</accession>
<feature type="compositionally biased region" description="Acidic residues" evidence="1">
    <location>
        <begin position="70"/>
        <end position="79"/>
    </location>
</feature>
<proteinExistence type="predicted"/>
<keyword evidence="2" id="KW-0472">Membrane</keyword>
<evidence type="ECO:0000259" key="3">
    <source>
        <dbReference type="Pfam" id="PF09995"/>
    </source>
</evidence>
<protein>
    <recommendedName>
        <fullName evidence="3">ER-bound oxygenase mpaB/mpaB'/Rubber oxygenase catalytic domain-containing protein</fullName>
    </recommendedName>
</protein>
<comment type="caution">
    <text evidence="4">The sequence shown here is derived from an EMBL/GenBank/DDBJ whole genome shotgun (WGS) entry which is preliminary data.</text>
</comment>
<organism evidence="4 5">
    <name type="scientific">Oedothorax gibbosus</name>
    <dbReference type="NCBI Taxonomy" id="931172"/>
    <lineage>
        <taxon>Eukaryota</taxon>
        <taxon>Metazoa</taxon>
        <taxon>Ecdysozoa</taxon>
        <taxon>Arthropoda</taxon>
        <taxon>Chelicerata</taxon>
        <taxon>Arachnida</taxon>
        <taxon>Araneae</taxon>
        <taxon>Araneomorphae</taxon>
        <taxon>Entelegynae</taxon>
        <taxon>Araneoidea</taxon>
        <taxon>Linyphiidae</taxon>
        <taxon>Erigoninae</taxon>
        <taxon>Oedothorax</taxon>
    </lineage>
</organism>
<feature type="transmembrane region" description="Helical" evidence="2">
    <location>
        <begin position="123"/>
        <end position="142"/>
    </location>
</feature>
<dbReference type="Proteomes" id="UP000827092">
    <property type="component" value="Unassembled WGS sequence"/>
</dbReference>
<dbReference type="PANTHER" id="PTHR37159">
    <property type="entry name" value="GH11867P"/>
    <property type="match status" value="1"/>
</dbReference>
<dbReference type="AlphaFoldDB" id="A0AAV6W464"/>
<gene>
    <name evidence="4" type="ORF">JTE90_027287</name>
</gene>
<sequence>MYPKSDAKQPSTRLVPSGKRPAVGHNGKYKVIPDHHPLKPHPTVERLKTEDQEHKRRYRMSPNAKAATEEVPEEVPEDVSVDHRLEVLREGAEVKGDCESSVCHTPSWLDREKFDRARELFKNHFFSIFFSHLAGLMLIVHLPSMTGPLMSTGNSSNVVCLFRRYLSTLVHIRRWYEGDIWNPEDPAHHSIGMVRGMHKRVADKMNNGTGECTATVRRRCPAVSQYDMALTQFSFVGLILMYPKHVGMHCSREDLECLIHFWRGIGYLLGMEDRYNLCNGNLDETLAVCRDIMEMELKPSVRNASKESSTMSRGIIKAMNSFIVFLSWEAMARFWFEKMGLPCDFKMGTYENTGYWLMRFTFGYLLRFRIFHRFFNFLLRMALKMALNSKEYYEGYLARYHKITNI</sequence>
<feature type="domain" description="ER-bound oxygenase mpaB/mpaB'/Rubber oxygenase catalytic" evidence="3">
    <location>
        <begin position="126"/>
        <end position="342"/>
    </location>
</feature>
<dbReference type="EMBL" id="JAFNEN010000002">
    <property type="protein sequence ID" value="KAG8201806.1"/>
    <property type="molecule type" value="Genomic_DNA"/>
</dbReference>
<evidence type="ECO:0000313" key="5">
    <source>
        <dbReference type="Proteomes" id="UP000827092"/>
    </source>
</evidence>
<evidence type="ECO:0000256" key="2">
    <source>
        <dbReference type="SAM" id="Phobius"/>
    </source>
</evidence>
<feature type="region of interest" description="Disordered" evidence="1">
    <location>
        <begin position="1"/>
        <end position="79"/>
    </location>
</feature>
<reference evidence="4 5" key="1">
    <citation type="journal article" date="2022" name="Nat. Ecol. Evol.">
        <title>A masculinizing supergene underlies an exaggerated male reproductive morph in a spider.</title>
        <authorList>
            <person name="Hendrickx F."/>
            <person name="De Corte Z."/>
            <person name="Sonet G."/>
            <person name="Van Belleghem S.M."/>
            <person name="Kostlbacher S."/>
            <person name="Vangestel C."/>
        </authorList>
    </citation>
    <scope>NUCLEOTIDE SEQUENCE [LARGE SCALE GENOMIC DNA]</scope>
    <source>
        <strain evidence="4">W744_W776</strain>
    </source>
</reference>